<protein>
    <submittedName>
        <fullName evidence="1">Uncharacterized protein</fullName>
    </submittedName>
</protein>
<comment type="caution">
    <text evidence="1">The sequence shown here is derived from an EMBL/GenBank/DDBJ whole genome shotgun (WGS) entry which is preliminary data.</text>
</comment>
<evidence type="ECO:0000313" key="2">
    <source>
        <dbReference type="Proteomes" id="UP000185696"/>
    </source>
</evidence>
<dbReference type="RefSeq" id="WP_075133851.1">
    <property type="nucleotide sequence ID" value="NZ_MSIF01000007.1"/>
</dbReference>
<dbReference type="AlphaFoldDB" id="A0A7Z1AY62"/>
<accession>A0A7Z1AY62</accession>
<proteinExistence type="predicted"/>
<dbReference type="Proteomes" id="UP000185696">
    <property type="component" value="Unassembled WGS sequence"/>
</dbReference>
<reference evidence="1 2" key="1">
    <citation type="submission" date="2016-12" db="EMBL/GenBank/DDBJ databases">
        <title>The draft genome sequence of Actinophytocola xinjiangensis.</title>
        <authorList>
            <person name="Wang W."/>
            <person name="Yuan L."/>
        </authorList>
    </citation>
    <scope>NUCLEOTIDE SEQUENCE [LARGE SCALE GENOMIC DNA]</scope>
    <source>
        <strain evidence="1 2">CGMCC 4.4663</strain>
    </source>
</reference>
<keyword evidence="2" id="KW-1185">Reference proteome</keyword>
<name>A0A7Z1AY62_9PSEU</name>
<dbReference type="EMBL" id="MSIF01000007">
    <property type="protein sequence ID" value="OLF10130.1"/>
    <property type="molecule type" value="Genomic_DNA"/>
</dbReference>
<gene>
    <name evidence="1" type="ORF">BLA60_16905</name>
</gene>
<sequence length="275" mass="31184">MSQASLFGPEQAPDAKQSHDLPVRMRVLITVKAAPNPSAAYGETVCVAGLRMDLDAPGWVRLYPISFRDLDAGVQFAKYDIVSINARPARVDPRIESWRPAVDSLEKEDWLRPWTRRRTIVEPYIEDSMCGVLQAVRDNPPAKSLALIRPKEVLGVDIEPHPGWTVDEQAKIDAYVRQIDMFGTDRTPLDAPRFKGWYRYRCHEPACRTHRQGILDWEFVALQRHIPGGPADVAAALKTKYLDICSSDNYVAFYVGNQAKRQQTFSVLGVYYPKR</sequence>
<dbReference type="OrthoDB" id="7595944at2"/>
<organism evidence="1 2">
    <name type="scientific">Actinophytocola xinjiangensis</name>
    <dbReference type="NCBI Taxonomy" id="485602"/>
    <lineage>
        <taxon>Bacteria</taxon>
        <taxon>Bacillati</taxon>
        <taxon>Actinomycetota</taxon>
        <taxon>Actinomycetes</taxon>
        <taxon>Pseudonocardiales</taxon>
        <taxon>Pseudonocardiaceae</taxon>
    </lineage>
</organism>
<evidence type="ECO:0000313" key="1">
    <source>
        <dbReference type="EMBL" id="OLF10130.1"/>
    </source>
</evidence>